<reference evidence="4 5" key="1">
    <citation type="submission" date="2016-10" db="EMBL/GenBank/DDBJ databases">
        <authorList>
            <person name="de Groot N.N."/>
        </authorList>
    </citation>
    <scope>NUCLEOTIDE SEQUENCE [LARGE SCALE GENOMIC DNA]</scope>
    <source>
        <strain evidence="4 5">DSM 16619</strain>
    </source>
</reference>
<sequence length="255" mass="27018">MTSKLAGTVAIVTGASSGIGAATARRLAMAGASVALLARRQDRLDLLVTEIEAAGGTAFSVPSDIADQTQATAAVQTVIDRFGRIDILINNAGLMLLGPIVGADVEEWERMLAINVRGLLYITHAALPHLLTAAADGPRNVADVVNISSVAGRRASALFGVYNLTKFGVNGFTESLRQEITQNHVRVGVLEPGAVATELGSHNNDRVQTEMLEPFNAQHQVLQADDIADGIEFMVTRPRHASIAELFIMPTDQVT</sequence>
<dbReference type="InterPro" id="IPR002347">
    <property type="entry name" value="SDR_fam"/>
</dbReference>
<keyword evidence="5" id="KW-1185">Reference proteome</keyword>
<dbReference type="InterPro" id="IPR036291">
    <property type="entry name" value="NAD(P)-bd_dom_sf"/>
</dbReference>
<name>A0A1G6LJF4_9BURK</name>
<keyword evidence="2" id="KW-0560">Oxidoreductase</keyword>
<dbReference type="OrthoDB" id="6823797at2"/>
<dbReference type="EMBL" id="FMZC01000002">
    <property type="protein sequence ID" value="SDC43097.1"/>
    <property type="molecule type" value="Genomic_DNA"/>
</dbReference>
<proteinExistence type="inferred from homology"/>
<dbReference type="STRING" id="187868.SAMN05192589_102179"/>
<dbReference type="PANTHER" id="PTHR42901:SF1">
    <property type="entry name" value="ALCOHOL DEHYDROGENASE"/>
    <property type="match status" value="1"/>
</dbReference>
<accession>A0A1G6LJF4</accession>
<dbReference type="PANTHER" id="PTHR42901">
    <property type="entry name" value="ALCOHOL DEHYDROGENASE"/>
    <property type="match status" value="1"/>
</dbReference>
<dbReference type="Gene3D" id="3.40.50.720">
    <property type="entry name" value="NAD(P)-binding Rossmann-like Domain"/>
    <property type="match status" value="1"/>
</dbReference>
<dbReference type="Proteomes" id="UP000198781">
    <property type="component" value="Unassembled WGS sequence"/>
</dbReference>
<dbReference type="AlphaFoldDB" id="A0A1G6LJF4"/>
<dbReference type="SUPFAM" id="SSF51735">
    <property type="entry name" value="NAD(P)-binding Rossmann-fold domains"/>
    <property type="match status" value="1"/>
</dbReference>
<gene>
    <name evidence="4" type="ORF">SAMN05192589_102179</name>
</gene>
<evidence type="ECO:0000313" key="5">
    <source>
        <dbReference type="Proteomes" id="UP000198781"/>
    </source>
</evidence>
<dbReference type="PRINTS" id="PR00080">
    <property type="entry name" value="SDRFAMILY"/>
</dbReference>
<dbReference type="GO" id="GO:0016616">
    <property type="term" value="F:oxidoreductase activity, acting on the CH-OH group of donors, NAD or NADP as acceptor"/>
    <property type="evidence" value="ECO:0007669"/>
    <property type="project" value="UniProtKB-ARBA"/>
</dbReference>
<dbReference type="FunFam" id="3.40.50.720:FF:000047">
    <property type="entry name" value="NADP-dependent L-serine/L-allo-threonine dehydrogenase"/>
    <property type="match status" value="1"/>
</dbReference>
<organism evidence="4 5">
    <name type="scientific">Paracidovorax valerianellae</name>
    <dbReference type="NCBI Taxonomy" id="187868"/>
    <lineage>
        <taxon>Bacteria</taxon>
        <taxon>Pseudomonadati</taxon>
        <taxon>Pseudomonadota</taxon>
        <taxon>Betaproteobacteria</taxon>
        <taxon>Burkholderiales</taxon>
        <taxon>Comamonadaceae</taxon>
        <taxon>Paracidovorax</taxon>
    </lineage>
</organism>
<evidence type="ECO:0000256" key="3">
    <source>
        <dbReference type="RuleBase" id="RU000363"/>
    </source>
</evidence>
<dbReference type="RefSeq" id="WP_092740418.1">
    <property type="nucleotide sequence ID" value="NZ_FMZC01000002.1"/>
</dbReference>
<evidence type="ECO:0000256" key="2">
    <source>
        <dbReference type="ARBA" id="ARBA00023002"/>
    </source>
</evidence>
<comment type="similarity">
    <text evidence="1 3">Belongs to the short-chain dehydrogenases/reductases (SDR) family.</text>
</comment>
<dbReference type="PRINTS" id="PR00081">
    <property type="entry name" value="GDHRDH"/>
</dbReference>
<evidence type="ECO:0000256" key="1">
    <source>
        <dbReference type="ARBA" id="ARBA00006484"/>
    </source>
</evidence>
<evidence type="ECO:0000313" key="4">
    <source>
        <dbReference type="EMBL" id="SDC43097.1"/>
    </source>
</evidence>
<dbReference type="Pfam" id="PF00106">
    <property type="entry name" value="adh_short"/>
    <property type="match status" value="1"/>
</dbReference>
<protein>
    <submittedName>
        <fullName evidence="4">NADP-dependent 3-hydroxy acid dehydrogenase YdfG</fullName>
    </submittedName>
</protein>